<feature type="region of interest" description="Disordered" evidence="1">
    <location>
        <begin position="26"/>
        <end position="65"/>
    </location>
</feature>
<dbReference type="Gene3D" id="2.50.20.20">
    <property type="match status" value="1"/>
</dbReference>
<dbReference type="RefSeq" id="WP_219873100.1">
    <property type="nucleotide sequence ID" value="NZ_JAHZIJ010000009.1"/>
</dbReference>
<sequence>MKKLFITCVLVMSMIGLAACGAQEENAAGTSKPGESGKTEVTGSGGVEQPVTAVEEKDEPAGGSVDTEEILNKSILASREIKSMAIDGRIKMSTEDAAGKVANIDTSIKVEIIMNPLNMRKVMKMNMEGKIIEVAMYGVDDQFYMMNSAAGEQWVKYPAGMAEEMRKAMMQSQSDPGKEMERMKLYADEFNLTEEDGVYVMHMAIEGDKFKQLFDELMQSYSPGAETADRPDMNVKSMELTYTIDKTTFYPTQMNLKSVMEIGSGDKKMKMTQAMEVVYFNMNGVSKIELPEAAKQAIEMPDTMLPQ</sequence>
<evidence type="ECO:0000256" key="2">
    <source>
        <dbReference type="SAM" id="SignalP"/>
    </source>
</evidence>
<dbReference type="InterPro" id="IPR046720">
    <property type="entry name" value="DUF6612"/>
</dbReference>
<keyword evidence="2" id="KW-0732">Signal</keyword>
<dbReference type="EMBL" id="JAHZIJ010000009">
    <property type="protein sequence ID" value="MBW7475858.1"/>
    <property type="molecule type" value="Genomic_DNA"/>
</dbReference>
<evidence type="ECO:0000313" key="4">
    <source>
        <dbReference type="Proteomes" id="UP000812277"/>
    </source>
</evidence>
<dbReference type="Proteomes" id="UP000812277">
    <property type="component" value="Unassembled WGS sequence"/>
</dbReference>
<comment type="caution">
    <text evidence="3">The sequence shown here is derived from an EMBL/GenBank/DDBJ whole genome shotgun (WGS) entry which is preliminary data.</text>
</comment>
<reference evidence="3 4" key="1">
    <citation type="submission" date="2021-07" db="EMBL/GenBank/DDBJ databases">
        <title>Paenibacillus radiodurans sp. nov., isolated from the southeastern edge of Tengger Desert.</title>
        <authorList>
            <person name="Zhang G."/>
        </authorList>
    </citation>
    <scope>NUCLEOTIDE SEQUENCE [LARGE SCALE GENOMIC DNA]</scope>
    <source>
        <strain evidence="3 4">DT7-4</strain>
    </source>
</reference>
<name>A0ABS7D7V3_9BACL</name>
<evidence type="ECO:0000256" key="1">
    <source>
        <dbReference type="SAM" id="MobiDB-lite"/>
    </source>
</evidence>
<feature type="signal peptide" evidence="2">
    <location>
        <begin position="1"/>
        <end position="18"/>
    </location>
</feature>
<proteinExistence type="predicted"/>
<evidence type="ECO:0008006" key="5">
    <source>
        <dbReference type="Google" id="ProtNLM"/>
    </source>
</evidence>
<organism evidence="3 4">
    <name type="scientific">Paenibacillus oenotherae</name>
    <dbReference type="NCBI Taxonomy" id="1435645"/>
    <lineage>
        <taxon>Bacteria</taxon>
        <taxon>Bacillati</taxon>
        <taxon>Bacillota</taxon>
        <taxon>Bacilli</taxon>
        <taxon>Bacillales</taxon>
        <taxon>Paenibacillaceae</taxon>
        <taxon>Paenibacillus</taxon>
    </lineage>
</organism>
<feature type="chain" id="PRO_5046308302" description="Lipoprotein" evidence="2">
    <location>
        <begin position="19"/>
        <end position="307"/>
    </location>
</feature>
<dbReference type="Pfam" id="PF20316">
    <property type="entry name" value="DUF6612"/>
    <property type="match status" value="1"/>
</dbReference>
<keyword evidence="4" id="KW-1185">Reference proteome</keyword>
<protein>
    <recommendedName>
        <fullName evidence="5">Lipoprotein</fullName>
    </recommendedName>
</protein>
<accession>A0ABS7D7V3</accession>
<dbReference type="PROSITE" id="PS51257">
    <property type="entry name" value="PROKAR_LIPOPROTEIN"/>
    <property type="match status" value="1"/>
</dbReference>
<gene>
    <name evidence="3" type="ORF">K0T92_14015</name>
</gene>
<evidence type="ECO:0000313" key="3">
    <source>
        <dbReference type="EMBL" id="MBW7475858.1"/>
    </source>
</evidence>